<dbReference type="SUPFAM" id="SSF52172">
    <property type="entry name" value="CheY-like"/>
    <property type="match status" value="1"/>
</dbReference>
<reference evidence="20 21" key="1">
    <citation type="journal article" date="2018" name="Aquat. Microb. Ecol.">
        <title>Gammaproteobacterial methanotrophs dominate.</title>
        <authorList>
            <person name="Rissanen A.J."/>
            <person name="Saarenheimo J."/>
            <person name="Tiirola M."/>
            <person name="Peura S."/>
            <person name="Aalto S.L."/>
            <person name="Karvinen A."/>
            <person name="Nykanen H."/>
        </authorList>
    </citation>
    <scope>NUCLEOTIDE SEQUENCE [LARGE SCALE GENOMIC DNA]</scope>
    <source>
        <strain evidence="20">AMbin10</strain>
    </source>
</reference>
<feature type="compositionally biased region" description="Polar residues" evidence="15">
    <location>
        <begin position="749"/>
        <end position="760"/>
    </location>
</feature>
<dbReference type="InterPro" id="IPR003594">
    <property type="entry name" value="HATPase_dom"/>
</dbReference>
<protein>
    <recommendedName>
        <fullName evidence="3">histidine kinase</fullName>
        <ecNumber evidence="3">2.7.13.3</ecNumber>
    </recommendedName>
</protein>
<dbReference type="GO" id="GO:0005886">
    <property type="term" value="C:plasma membrane"/>
    <property type="evidence" value="ECO:0007669"/>
    <property type="project" value="UniProtKB-SubCell"/>
</dbReference>
<dbReference type="InterPro" id="IPR008207">
    <property type="entry name" value="Sig_transdc_His_kin_Hpt_dom"/>
</dbReference>
<evidence type="ECO:0000256" key="13">
    <source>
        <dbReference type="PROSITE-ProRule" id="PRU00169"/>
    </source>
</evidence>
<dbReference type="PROSITE" id="PS50109">
    <property type="entry name" value="HIS_KIN"/>
    <property type="match status" value="1"/>
</dbReference>
<dbReference type="InterPro" id="IPR001789">
    <property type="entry name" value="Sig_transdc_resp-reg_receiver"/>
</dbReference>
<dbReference type="GO" id="GO:0005524">
    <property type="term" value="F:ATP binding"/>
    <property type="evidence" value="ECO:0007669"/>
    <property type="project" value="UniProtKB-KW"/>
</dbReference>
<feature type="domain" description="HPt" evidence="19">
    <location>
        <begin position="786"/>
        <end position="881"/>
    </location>
</feature>
<evidence type="ECO:0000259" key="18">
    <source>
        <dbReference type="PROSITE" id="PS50113"/>
    </source>
</evidence>
<keyword evidence="8" id="KW-0067">ATP-binding</keyword>
<dbReference type="EC" id="2.7.13.3" evidence="3"/>
<evidence type="ECO:0000256" key="15">
    <source>
        <dbReference type="SAM" id="MobiDB-lite"/>
    </source>
</evidence>
<comment type="caution">
    <text evidence="20">The sequence shown here is derived from an EMBL/GenBank/DDBJ whole genome shotgun (WGS) entry which is preliminary data.</text>
</comment>
<dbReference type="PROSITE" id="PS50113">
    <property type="entry name" value="PAC"/>
    <property type="match status" value="1"/>
</dbReference>
<dbReference type="Gene3D" id="1.20.120.160">
    <property type="entry name" value="HPT domain"/>
    <property type="match status" value="1"/>
</dbReference>
<dbReference type="InterPro" id="IPR003661">
    <property type="entry name" value="HisK_dim/P_dom"/>
</dbReference>
<sequence length="976" mass="107499">MVKSPAANLNGTELDCNGLKQAEEEMLESRTKLEAALASMTDAVFIDITSNKNAAAELQQWADAFRYCAHGIAIGNPATNTIVVCNPAFADLFGYAIEEIPGLPIKSVYAPSEHEYLPGYMHQADTFGQSRFQSIMRRKDGSDFNVQIDLVGVRSTEGKLLYRVATIQDITERLQADEAVRTSEARYKSLFDNMLEGLAVCRMIYRDGQACDITYLDVNAAFGQLTGLHDVIGKNVSEVIPGIREKDPELFSIYGRVAAGGPPEKFEFYVSALDMWFSLSVYGLAPGHFVAVFDVITERKRNEEELDRYRRNLEELVDQRTGQLQEANRILAERAAEIARLNAELAQRAEDAETANRAKSAFLANMSHEIRTPMNAILGLAQLLGRSLTEPGQRGRIAKIQEASRHLLDIINNILDLSKIEAGKLTLEKADFHPAVLFEQVLSLLSEKAQDKGLALHFDTDGLPALLCGDATRLRQALVNYVANAIKFTEHGSVRLNAEIVEESETDFLIRFEVKDTGIGIPSEQLEQLFNAFRQADDSTTRKYGGTGLGLVINRQLAQLMGGEAGAQSEPGRGSTFWFTARLGKCSGFALPEAPLIIPQVNQNFMFGEFRDIRILLAEDNPLNQEVALELLQETGLVVDLAENGRQALEMASQTPYALILMDVQMPEMDGREAARAIRRLPVHRATPILAMTANAFSEDRAACLEVGMDDHIAKPVDTNVLYRKLLHWLPRREYNAVEAFDCHQPSSFPEHNAVDSTPSRHGGKSEAKGVPAVLDVEEGLRHLPKLKIYQKFLVRFAQNYAHYAEDIAAKIASGEIREAAKQTHKLKGVVGTLGLMELASVILELDSALARNDTAQTTLECLTNALSLAFARSLAEINGYMTESELSPPAAAPVYLSMSASCATADLTVIKQLLQAVLECLSENSPFCAEPLLAELSVHLPTLSLAAVQERLDEFDFRGAEKAVAIIAERFKITL</sequence>
<evidence type="ECO:0000256" key="1">
    <source>
        <dbReference type="ARBA" id="ARBA00000085"/>
    </source>
</evidence>
<evidence type="ECO:0000259" key="16">
    <source>
        <dbReference type="PROSITE" id="PS50109"/>
    </source>
</evidence>
<dbReference type="InterPro" id="IPR005467">
    <property type="entry name" value="His_kinase_dom"/>
</dbReference>
<dbReference type="CDD" id="cd17546">
    <property type="entry name" value="REC_hyHK_CKI1_RcsC-like"/>
    <property type="match status" value="1"/>
</dbReference>
<dbReference type="PRINTS" id="PR00344">
    <property type="entry name" value="BCTRLSENSOR"/>
</dbReference>
<dbReference type="Pfam" id="PF00072">
    <property type="entry name" value="Response_reg"/>
    <property type="match status" value="1"/>
</dbReference>
<keyword evidence="5 13" id="KW-0597">Phosphoprotein</keyword>
<evidence type="ECO:0000313" key="21">
    <source>
        <dbReference type="Proteomes" id="UP000249396"/>
    </source>
</evidence>
<evidence type="ECO:0000256" key="4">
    <source>
        <dbReference type="ARBA" id="ARBA00022475"/>
    </source>
</evidence>
<dbReference type="Pfam" id="PF00512">
    <property type="entry name" value="HisKA"/>
    <property type="match status" value="1"/>
</dbReference>
<accession>A0A2W4RYT6</accession>
<dbReference type="InterPro" id="IPR036890">
    <property type="entry name" value="HATPase_C_sf"/>
</dbReference>
<keyword evidence="9" id="KW-1133">Transmembrane helix</keyword>
<dbReference type="PANTHER" id="PTHR45339:SF1">
    <property type="entry name" value="HYBRID SIGNAL TRANSDUCTION HISTIDINE KINASE J"/>
    <property type="match status" value="1"/>
</dbReference>
<dbReference type="CDD" id="cd16922">
    <property type="entry name" value="HATPase_EvgS-ArcB-TorS-like"/>
    <property type="match status" value="1"/>
</dbReference>
<gene>
    <name evidence="20" type="ORF">DM484_30410</name>
</gene>
<dbReference type="CDD" id="cd00130">
    <property type="entry name" value="PAS"/>
    <property type="match status" value="1"/>
</dbReference>
<feature type="modified residue" description="4-aspartylphosphate" evidence="13">
    <location>
        <position position="663"/>
    </location>
</feature>
<evidence type="ECO:0000256" key="7">
    <source>
        <dbReference type="ARBA" id="ARBA00022741"/>
    </source>
</evidence>
<dbReference type="CDD" id="cd00082">
    <property type="entry name" value="HisKA"/>
    <property type="match status" value="1"/>
</dbReference>
<dbReference type="SMART" id="SM00091">
    <property type="entry name" value="PAS"/>
    <property type="match status" value="2"/>
</dbReference>
<dbReference type="FunFam" id="3.30.565.10:FF:000010">
    <property type="entry name" value="Sensor histidine kinase RcsC"/>
    <property type="match status" value="1"/>
</dbReference>
<dbReference type="SMART" id="SM00448">
    <property type="entry name" value="REC"/>
    <property type="match status" value="1"/>
</dbReference>
<keyword evidence="10" id="KW-0902">Two-component regulatory system</keyword>
<dbReference type="Pfam" id="PF13426">
    <property type="entry name" value="PAS_9"/>
    <property type="match status" value="1"/>
</dbReference>
<evidence type="ECO:0000256" key="10">
    <source>
        <dbReference type="ARBA" id="ARBA00023012"/>
    </source>
</evidence>
<evidence type="ECO:0000256" key="2">
    <source>
        <dbReference type="ARBA" id="ARBA00004651"/>
    </source>
</evidence>
<keyword evidence="6" id="KW-0812">Transmembrane</keyword>
<dbReference type="Gene3D" id="3.40.50.2300">
    <property type="match status" value="1"/>
</dbReference>
<dbReference type="SUPFAM" id="SSF47384">
    <property type="entry name" value="Homodimeric domain of signal transducing histidine kinase"/>
    <property type="match status" value="1"/>
</dbReference>
<feature type="coiled-coil region" evidence="14">
    <location>
        <begin position="299"/>
        <end position="358"/>
    </location>
</feature>
<dbReference type="InterPro" id="IPR011006">
    <property type="entry name" value="CheY-like_superfamily"/>
</dbReference>
<dbReference type="InterPro" id="IPR036097">
    <property type="entry name" value="HisK_dim/P_sf"/>
</dbReference>
<name>A0A2W4RYT6_9GAMM</name>
<comment type="subcellular location">
    <subcellularLocation>
        <location evidence="2">Cell membrane</location>
        <topology evidence="2">Multi-pass membrane protein</topology>
    </subcellularLocation>
</comment>
<dbReference type="GO" id="GO:0000155">
    <property type="term" value="F:phosphorelay sensor kinase activity"/>
    <property type="evidence" value="ECO:0007669"/>
    <property type="project" value="InterPro"/>
</dbReference>
<dbReference type="Pfam" id="PF02518">
    <property type="entry name" value="HATPase_c"/>
    <property type="match status" value="1"/>
</dbReference>
<dbReference type="SMART" id="SM00387">
    <property type="entry name" value="HATPase_c"/>
    <property type="match status" value="1"/>
</dbReference>
<dbReference type="Pfam" id="PF01627">
    <property type="entry name" value="Hpt"/>
    <property type="match status" value="1"/>
</dbReference>
<evidence type="ECO:0000256" key="9">
    <source>
        <dbReference type="ARBA" id="ARBA00022989"/>
    </source>
</evidence>
<dbReference type="Gene3D" id="3.30.565.10">
    <property type="entry name" value="Histidine kinase-like ATPase, C-terminal domain"/>
    <property type="match status" value="1"/>
</dbReference>
<feature type="modified residue" description="Phosphohistidine" evidence="12">
    <location>
        <position position="825"/>
    </location>
</feature>
<dbReference type="Gene3D" id="3.30.450.20">
    <property type="entry name" value="PAS domain"/>
    <property type="match status" value="2"/>
</dbReference>
<dbReference type="InterPro" id="IPR004358">
    <property type="entry name" value="Sig_transdc_His_kin-like_C"/>
</dbReference>
<dbReference type="PANTHER" id="PTHR45339">
    <property type="entry name" value="HYBRID SIGNAL TRANSDUCTION HISTIDINE KINASE J"/>
    <property type="match status" value="1"/>
</dbReference>
<dbReference type="InterPro" id="IPR035965">
    <property type="entry name" value="PAS-like_dom_sf"/>
</dbReference>
<keyword evidence="4" id="KW-1003">Cell membrane</keyword>
<dbReference type="Proteomes" id="UP000249396">
    <property type="component" value="Unassembled WGS sequence"/>
</dbReference>
<dbReference type="EMBL" id="QJPH01000589">
    <property type="protein sequence ID" value="PZN69050.1"/>
    <property type="molecule type" value="Genomic_DNA"/>
</dbReference>
<comment type="catalytic activity">
    <reaction evidence="1">
        <text>ATP + protein L-histidine = ADP + protein N-phospho-L-histidine.</text>
        <dbReference type="EC" id="2.7.13.3"/>
    </reaction>
</comment>
<evidence type="ECO:0000256" key="6">
    <source>
        <dbReference type="ARBA" id="ARBA00022692"/>
    </source>
</evidence>
<dbReference type="InterPro" id="IPR036641">
    <property type="entry name" value="HPT_dom_sf"/>
</dbReference>
<dbReference type="Gene3D" id="1.10.287.130">
    <property type="match status" value="1"/>
</dbReference>
<keyword evidence="14" id="KW-0175">Coiled coil</keyword>
<dbReference type="SUPFAM" id="SSF55785">
    <property type="entry name" value="PYP-like sensor domain (PAS domain)"/>
    <property type="match status" value="2"/>
</dbReference>
<evidence type="ECO:0000256" key="8">
    <source>
        <dbReference type="ARBA" id="ARBA00022840"/>
    </source>
</evidence>
<evidence type="ECO:0000313" key="20">
    <source>
        <dbReference type="EMBL" id="PZN69050.1"/>
    </source>
</evidence>
<dbReference type="PROSITE" id="PS50894">
    <property type="entry name" value="HPT"/>
    <property type="match status" value="1"/>
</dbReference>
<evidence type="ECO:0000256" key="5">
    <source>
        <dbReference type="ARBA" id="ARBA00022553"/>
    </source>
</evidence>
<dbReference type="PROSITE" id="PS50110">
    <property type="entry name" value="RESPONSE_REGULATORY"/>
    <property type="match status" value="1"/>
</dbReference>
<dbReference type="AlphaFoldDB" id="A0A2W4RYT6"/>
<dbReference type="NCBIfam" id="TIGR00229">
    <property type="entry name" value="sensory_box"/>
    <property type="match status" value="1"/>
</dbReference>
<proteinExistence type="predicted"/>
<dbReference type="InterPro" id="IPR000700">
    <property type="entry name" value="PAS-assoc_C"/>
</dbReference>
<feature type="domain" description="Response regulatory" evidence="17">
    <location>
        <begin position="614"/>
        <end position="730"/>
    </location>
</feature>
<keyword evidence="7" id="KW-0547">Nucleotide-binding</keyword>
<dbReference type="Pfam" id="PF13188">
    <property type="entry name" value="PAS_8"/>
    <property type="match status" value="1"/>
</dbReference>
<evidence type="ECO:0000256" key="12">
    <source>
        <dbReference type="PROSITE-ProRule" id="PRU00110"/>
    </source>
</evidence>
<dbReference type="InterPro" id="IPR000014">
    <property type="entry name" value="PAS"/>
</dbReference>
<dbReference type="SUPFAM" id="SSF47226">
    <property type="entry name" value="Histidine-containing phosphotransfer domain, HPT domain"/>
    <property type="match status" value="1"/>
</dbReference>
<dbReference type="SUPFAM" id="SSF55874">
    <property type="entry name" value="ATPase domain of HSP90 chaperone/DNA topoisomerase II/histidine kinase"/>
    <property type="match status" value="1"/>
</dbReference>
<feature type="domain" description="PAC" evidence="18">
    <location>
        <begin position="130"/>
        <end position="182"/>
    </location>
</feature>
<evidence type="ECO:0000259" key="19">
    <source>
        <dbReference type="PROSITE" id="PS50894"/>
    </source>
</evidence>
<evidence type="ECO:0000256" key="3">
    <source>
        <dbReference type="ARBA" id="ARBA00012438"/>
    </source>
</evidence>
<keyword evidence="11" id="KW-0472">Membrane</keyword>
<evidence type="ECO:0000256" key="11">
    <source>
        <dbReference type="ARBA" id="ARBA00023136"/>
    </source>
</evidence>
<evidence type="ECO:0000259" key="17">
    <source>
        <dbReference type="PROSITE" id="PS50110"/>
    </source>
</evidence>
<organism evidence="20 21">
    <name type="scientific">Candidatus Methylumidiphilus alinenensis</name>
    <dbReference type="NCBI Taxonomy" id="2202197"/>
    <lineage>
        <taxon>Bacteria</taxon>
        <taxon>Pseudomonadati</taxon>
        <taxon>Pseudomonadota</taxon>
        <taxon>Gammaproteobacteria</taxon>
        <taxon>Methylococcales</taxon>
        <taxon>Candidatus Methylumidiphilus</taxon>
    </lineage>
</organism>
<evidence type="ECO:0000256" key="14">
    <source>
        <dbReference type="SAM" id="Coils"/>
    </source>
</evidence>
<feature type="domain" description="Histidine kinase" evidence="16">
    <location>
        <begin position="365"/>
        <end position="585"/>
    </location>
</feature>
<feature type="region of interest" description="Disordered" evidence="15">
    <location>
        <begin position="749"/>
        <end position="769"/>
    </location>
</feature>
<dbReference type="SMART" id="SM00388">
    <property type="entry name" value="HisKA"/>
    <property type="match status" value="1"/>
</dbReference>